<evidence type="ECO:0000256" key="4">
    <source>
        <dbReference type="ARBA" id="ARBA00022605"/>
    </source>
</evidence>
<dbReference type="EC" id="3.1.3.15" evidence="3 8"/>
<protein>
    <recommendedName>
        <fullName evidence="3 8">Histidinol-phosphatase</fullName>
        <shortName evidence="8">HolPase</shortName>
        <ecNumber evidence="3 8">3.1.3.15</ecNumber>
    </recommendedName>
</protein>
<comment type="similarity">
    <text evidence="2 8">Belongs to the PHP hydrolase family. HisK subfamily.</text>
</comment>
<dbReference type="InterPro" id="IPR016195">
    <property type="entry name" value="Pol/histidinol_Pase-like"/>
</dbReference>
<feature type="domain" description="PHP" evidence="9">
    <location>
        <begin position="4"/>
        <end position="220"/>
    </location>
</feature>
<keyword evidence="6 8" id="KW-0368">Histidine biosynthesis</keyword>
<dbReference type="AlphaFoldDB" id="A0A1B2J5H3"/>
<keyword evidence="5 8" id="KW-0378">Hydrolase</keyword>
<dbReference type="OrthoDB" id="5957391at2759"/>
<evidence type="ECO:0000256" key="3">
    <source>
        <dbReference type="ARBA" id="ARBA00013085"/>
    </source>
</evidence>
<dbReference type="GO" id="GO:0005737">
    <property type="term" value="C:cytoplasm"/>
    <property type="evidence" value="ECO:0007669"/>
    <property type="project" value="TreeGrafter"/>
</dbReference>
<evidence type="ECO:0000256" key="1">
    <source>
        <dbReference type="ARBA" id="ARBA00004970"/>
    </source>
</evidence>
<dbReference type="PANTHER" id="PTHR21039:SF0">
    <property type="entry name" value="HISTIDINOL-PHOSPHATASE"/>
    <property type="match status" value="1"/>
</dbReference>
<dbReference type="GO" id="GO:0004401">
    <property type="term" value="F:histidinol-phosphatase activity"/>
    <property type="evidence" value="ECO:0007669"/>
    <property type="project" value="UniProtKB-UniRule"/>
</dbReference>
<name>A0A1B2J5H3_PICPA</name>
<sequence>MHSHHSHSGSYVSHAEDTLDEIVDRAIELHFQTYCLTEHMPRYKAEDLYPEEIERGFTCTRLGEQFDQFYKHAKAVKETRNNDPQCDTRILIGFETEGGLGNYQLDQCLKLRLTYPVDLIVGSIHHLDSIPIDFDRENWLKAKDATTSNGSIRDFYFHYFKTQQLMIQKLKPEVIGHFDLIRLYNNDGDQLFQWPEVVALIEENVELINSYDGLIELNSAAIRKGWPSPYPKSDIINFVLSKGGKFCFSDDAHSVGQVGLNYLKMLEFVEKSTGINKIWYYDLSNTDKLIQKSIPISRLRDHAFWNTN</sequence>
<evidence type="ECO:0000313" key="11">
    <source>
        <dbReference type="Proteomes" id="UP000094565"/>
    </source>
</evidence>
<dbReference type="InterPro" id="IPR010140">
    <property type="entry name" value="Histidinol_P_phosphatase_HisJ"/>
</dbReference>
<evidence type="ECO:0000313" key="10">
    <source>
        <dbReference type="EMBL" id="ANZ73227.1"/>
    </source>
</evidence>
<dbReference type="UniPathway" id="UPA00031">
    <property type="reaction ID" value="UER00013"/>
</dbReference>
<reference evidence="10 11" key="1">
    <citation type="submission" date="2016-02" db="EMBL/GenBank/DDBJ databases">
        <title>Comparative genomic and transcriptomic foundation for Pichia pastoris.</title>
        <authorList>
            <person name="Love K.R."/>
            <person name="Shah K.A."/>
            <person name="Whittaker C.A."/>
            <person name="Wu J."/>
            <person name="Bartlett M.C."/>
            <person name="Ma D."/>
            <person name="Leeson R.L."/>
            <person name="Priest M."/>
            <person name="Young S.K."/>
            <person name="Love J.C."/>
        </authorList>
    </citation>
    <scope>NUCLEOTIDE SEQUENCE [LARGE SCALE GENOMIC DNA]</scope>
    <source>
        <strain evidence="10 11">ATCC 28485</strain>
    </source>
</reference>
<dbReference type="NCBIfam" id="TIGR01856">
    <property type="entry name" value="hisJ_fam"/>
    <property type="match status" value="1"/>
</dbReference>
<dbReference type="InterPro" id="IPR004013">
    <property type="entry name" value="PHP_dom"/>
</dbReference>
<dbReference type="Gene3D" id="3.20.20.140">
    <property type="entry name" value="Metal-dependent hydrolases"/>
    <property type="match status" value="1"/>
</dbReference>
<organism evidence="10 11">
    <name type="scientific">Komagataella pastoris</name>
    <name type="common">Yeast</name>
    <name type="synonym">Pichia pastoris</name>
    <dbReference type="NCBI Taxonomy" id="4922"/>
    <lineage>
        <taxon>Eukaryota</taxon>
        <taxon>Fungi</taxon>
        <taxon>Dikarya</taxon>
        <taxon>Ascomycota</taxon>
        <taxon>Saccharomycotina</taxon>
        <taxon>Pichiomycetes</taxon>
        <taxon>Pichiales</taxon>
        <taxon>Pichiaceae</taxon>
        <taxon>Komagataella</taxon>
    </lineage>
</organism>
<dbReference type="Proteomes" id="UP000094565">
    <property type="component" value="Chromosome 1"/>
</dbReference>
<dbReference type="Pfam" id="PF02811">
    <property type="entry name" value="PHP"/>
    <property type="match status" value="1"/>
</dbReference>
<dbReference type="GO" id="GO:0000105">
    <property type="term" value="P:L-histidine biosynthetic process"/>
    <property type="evidence" value="ECO:0007669"/>
    <property type="project" value="UniProtKB-UniRule"/>
</dbReference>
<evidence type="ECO:0000256" key="7">
    <source>
        <dbReference type="ARBA" id="ARBA00049158"/>
    </source>
</evidence>
<keyword evidence="11" id="KW-1185">Reference proteome</keyword>
<evidence type="ECO:0000256" key="2">
    <source>
        <dbReference type="ARBA" id="ARBA00009152"/>
    </source>
</evidence>
<evidence type="ECO:0000256" key="5">
    <source>
        <dbReference type="ARBA" id="ARBA00022801"/>
    </source>
</evidence>
<dbReference type="SUPFAM" id="SSF89550">
    <property type="entry name" value="PHP domain-like"/>
    <property type="match status" value="1"/>
</dbReference>
<gene>
    <name evidence="10" type="primary">HIS2</name>
    <name evidence="10" type="ORF">ATY40_BA7501135</name>
</gene>
<dbReference type="PANTHER" id="PTHR21039">
    <property type="entry name" value="HISTIDINOL PHOSPHATASE-RELATED"/>
    <property type="match status" value="1"/>
</dbReference>
<evidence type="ECO:0000259" key="9">
    <source>
        <dbReference type="Pfam" id="PF02811"/>
    </source>
</evidence>
<evidence type="ECO:0000256" key="8">
    <source>
        <dbReference type="RuleBase" id="RU366003"/>
    </source>
</evidence>
<comment type="pathway">
    <text evidence="1 8">Amino-acid biosynthesis; L-histidine biosynthesis; L-histidine from 5-phospho-alpha-D-ribose 1-diphosphate: step 8/9.</text>
</comment>
<proteinExistence type="inferred from homology"/>
<accession>A0A1B2J5H3</accession>
<evidence type="ECO:0000256" key="6">
    <source>
        <dbReference type="ARBA" id="ARBA00023102"/>
    </source>
</evidence>
<keyword evidence="4 8" id="KW-0028">Amino-acid biosynthesis</keyword>
<comment type="catalytic activity">
    <reaction evidence="7 8">
        <text>L-histidinol phosphate + H2O = L-histidinol + phosphate</text>
        <dbReference type="Rhea" id="RHEA:14465"/>
        <dbReference type="ChEBI" id="CHEBI:15377"/>
        <dbReference type="ChEBI" id="CHEBI:43474"/>
        <dbReference type="ChEBI" id="CHEBI:57699"/>
        <dbReference type="ChEBI" id="CHEBI:57980"/>
        <dbReference type="EC" id="3.1.3.15"/>
    </reaction>
</comment>
<dbReference type="EMBL" id="CP014584">
    <property type="protein sequence ID" value="ANZ73227.1"/>
    <property type="molecule type" value="Genomic_DNA"/>
</dbReference>